<dbReference type="EMBL" id="FMTP01000010">
    <property type="protein sequence ID" value="SCW95366.1"/>
    <property type="molecule type" value="Genomic_DNA"/>
</dbReference>
<reference evidence="2" key="1">
    <citation type="submission" date="2016-10" db="EMBL/GenBank/DDBJ databases">
        <authorList>
            <person name="Varghese N."/>
            <person name="Submissions S."/>
        </authorList>
    </citation>
    <scope>NUCLEOTIDE SEQUENCE [LARGE SCALE GENOMIC DNA]</scope>
    <source>
        <strain evidence="2">CGMCC 1.1761</strain>
    </source>
</reference>
<protein>
    <submittedName>
        <fullName evidence="1">Uncharacterized protein</fullName>
    </submittedName>
</protein>
<sequence length="171" mass="18779">MPDVNSVVADSLASILAINTKIERLNEEAKTERQKALAPFLEALAKSGEVSAIIVRGYTPGFNDGEPCEHSADVFVNIEEIYGEDLQDTDAGGNLPEELFEELSYGSADANRELCTKFGHVYDKPSAEIMNAIRTLIFATAEEENSTNYFLSYVLKDGKFEIASGEYDCGY</sequence>
<evidence type="ECO:0000313" key="2">
    <source>
        <dbReference type="Proteomes" id="UP000198889"/>
    </source>
</evidence>
<dbReference type="AlphaFoldDB" id="A0A1G4UNX3"/>
<name>A0A1G4UNX3_9HYPH</name>
<dbReference type="RefSeq" id="WP_091443991.1">
    <property type="nucleotide sequence ID" value="NZ_FMTP01000010.1"/>
</dbReference>
<dbReference type="Proteomes" id="UP000198889">
    <property type="component" value="Unassembled WGS sequence"/>
</dbReference>
<evidence type="ECO:0000313" key="1">
    <source>
        <dbReference type="EMBL" id="SCW95366.1"/>
    </source>
</evidence>
<accession>A0A1G4UNX3</accession>
<organism evidence="1 2">
    <name type="scientific">Ancylobacter rudongensis</name>
    <dbReference type="NCBI Taxonomy" id="177413"/>
    <lineage>
        <taxon>Bacteria</taxon>
        <taxon>Pseudomonadati</taxon>
        <taxon>Pseudomonadota</taxon>
        <taxon>Alphaproteobacteria</taxon>
        <taxon>Hyphomicrobiales</taxon>
        <taxon>Xanthobacteraceae</taxon>
        <taxon>Ancylobacter</taxon>
    </lineage>
</organism>
<keyword evidence="2" id="KW-1185">Reference proteome</keyword>
<proteinExistence type="predicted"/>
<gene>
    <name evidence="1" type="ORF">SAMN05660859_0010</name>
</gene>
<dbReference type="STRING" id="177413.SAMN05660859_0010"/>